<feature type="region of interest" description="Disordered" evidence="1">
    <location>
        <begin position="203"/>
        <end position="225"/>
    </location>
</feature>
<protein>
    <submittedName>
        <fullName evidence="2">Uncharacterized protein</fullName>
    </submittedName>
</protein>
<gene>
    <name evidence="2" type="ORF">BT96DRAFT_932319</name>
</gene>
<accession>A0A6A4IKK0</accession>
<reference evidence="2" key="1">
    <citation type="journal article" date="2019" name="Environ. Microbiol.">
        <title>Fungal ecological strategies reflected in gene transcription - a case study of two litter decomposers.</title>
        <authorList>
            <person name="Barbi F."/>
            <person name="Kohler A."/>
            <person name="Barry K."/>
            <person name="Baskaran P."/>
            <person name="Daum C."/>
            <person name="Fauchery L."/>
            <person name="Ihrmark K."/>
            <person name="Kuo A."/>
            <person name="LaButti K."/>
            <person name="Lipzen A."/>
            <person name="Morin E."/>
            <person name="Grigoriev I.V."/>
            <person name="Henrissat B."/>
            <person name="Lindahl B."/>
            <person name="Martin F."/>
        </authorList>
    </citation>
    <scope>NUCLEOTIDE SEQUENCE</scope>
    <source>
        <strain evidence="2">JB14</strain>
    </source>
</reference>
<proteinExistence type="predicted"/>
<dbReference type="EMBL" id="ML769389">
    <property type="protein sequence ID" value="KAE9409044.1"/>
    <property type="molecule type" value="Genomic_DNA"/>
</dbReference>
<feature type="compositionally biased region" description="Basic and acidic residues" evidence="1">
    <location>
        <begin position="77"/>
        <end position="93"/>
    </location>
</feature>
<evidence type="ECO:0000313" key="2">
    <source>
        <dbReference type="EMBL" id="KAE9409044.1"/>
    </source>
</evidence>
<name>A0A6A4IKK0_9AGAR</name>
<evidence type="ECO:0000313" key="3">
    <source>
        <dbReference type="Proteomes" id="UP000799118"/>
    </source>
</evidence>
<feature type="region of interest" description="Disordered" evidence="1">
    <location>
        <begin position="65"/>
        <end position="93"/>
    </location>
</feature>
<sequence length="225" mass="25496">MCGEDRETMHCHDVGLKNISGKTREALKRTLRRQNYGVDEERIQFSIGLSLFFIPNDLVAQVSPPSPLSFSPHRSWKNPDLRDEDRPRRSPREGEAGFYLEEVVFGGVVDAVVDRGYSTDGLRILAIHYRKIALYTADIDPTCGVFDLFGTVAVKDEAVKAFFESQPLALPFDDQVLETAVDSDDPAQRGRRLDFRMKLGRRRDVGPFDEDDELVSDYYDDSGDD</sequence>
<dbReference type="AlphaFoldDB" id="A0A6A4IKK0"/>
<feature type="compositionally biased region" description="Acidic residues" evidence="1">
    <location>
        <begin position="207"/>
        <end position="225"/>
    </location>
</feature>
<organism evidence="2 3">
    <name type="scientific">Gymnopus androsaceus JB14</name>
    <dbReference type="NCBI Taxonomy" id="1447944"/>
    <lineage>
        <taxon>Eukaryota</taxon>
        <taxon>Fungi</taxon>
        <taxon>Dikarya</taxon>
        <taxon>Basidiomycota</taxon>
        <taxon>Agaricomycotina</taxon>
        <taxon>Agaricomycetes</taxon>
        <taxon>Agaricomycetidae</taxon>
        <taxon>Agaricales</taxon>
        <taxon>Marasmiineae</taxon>
        <taxon>Omphalotaceae</taxon>
        <taxon>Gymnopus</taxon>
    </lineage>
</organism>
<dbReference type="Proteomes" id="UP000799118">
    <property type="component" value="Unassembled WGS sequence"/>
</dbReference>
<evidence type="ECO:0000256" key="1">
    <source>
        <dbReference type="SAM" id="MobiDB-lite"/>
    </source>
</evidence>
<keyword evidence="3" id="KW-1185">Reference proteome</keyword>